<evidence type="ECO:0000313" key="1">
    <source>
        <dbReference type="EMBL" id="CAH3043797.1"/>
    </source>
</evidence>
<accession>A0ABN8N5T4</accession>
<keyword evidence="2" id="KW-1185">Reference proteome</keyword>
<comment type="caution">
    <text evidence="1">The sequence shown here is derived from an EMBL/GenBank/DDBJ whole genome shotgun (WGS) entry which is preliminary data.</text>
</comment>
<evidence type="ECO:0000313" key="2">
    <source>
        <dbReference type="Proteomes" id="UP001159405"/>
    </source>
</evidence>
<dbReference type="Proteomes" id="UP001159405">
    <property type="component" value="Unassembled WGS sequence"/>
</dbReference>
<proteinExistence type="predicted"/>
<dbReference type="PANTHER" id="PTHR35450">
    <property type="entry name" value="REVERSE TRANSCRIPTASE DOMAIN-CONTAINING PROTEIN"/>
    <property type="match status" value="1"/>
</dbReference>
<reference evidence="1 2" key="1">
    <citation type="submission" date="2022-05" db="EMBL/GenBank/DDBJ databases">
        <authorList>
            <consortium name="Genoscope - CEA"/>
            <person name="William W."/>
        </authorList>
    </citation>
    <scope>NUCLEOTIDE SEQUENCE [LARGE SCALE GENOMIC DNA]</scope>
</reference>
<feature type="non-terminal residue" evidence="1">
    <location>
        <position position="189"/>
    </location>
</feature>
<dbReference type="PANTHER" id="PTHR35450:SF2">
    <property type="entry name" value="REVERSE TRANSCRIPTASE DOMAIN-CONTAINING PROTEIN"/>
    <property type="match status" value="1"/>
</dbReference>
<organism evidence="1 2">
    <name type="scientific">Porites lobata</name>
    <dbReference type="NCBI Taxonomy" id="104759"/>
    <lineage>
        <taxon>Eukaryota</taxon>
        <taxon>Metazoa</taxon>
        <taxon>Cnidaria</taxon>
        <taxon>Anthozoa</taxon>
        <taxon>Hexacorallia</taxon>
        <taxon>Scleractinia</taxon>
        <taxon>Fungiina</taxon>
        <taxon>Poritidae</taxon>
        <taxon>Porites</taxon>
    </lineage>
</organism>
<name>A0ABN8N5T4_9CNID</name>
<sequence length="189" mass="21612">MKRKRTEDWSGKQLHGQFKRETDDLSGVSWEWIRTGELKKETEGLIFAAQDQALRTNAVKTRIENQNVKLLWDFTIQTDREIHHRRPDIVIQKKKAKETIIVDIAVPGDSNILQKETEKCEKCQDLAREIQRIWKSRTKVVPVVVGALGSVSKKLAGHLEQLGIKNGTRTMQKSALLGSAHILRKVLEV</sequence>
<gene>
    <name evidence="1" type="ORF">PLOB_00002664</name>
</gene>
<dbReference type="EMBL" id="CALNXK010000011">
    <property type="protein sequence ID" value="CAH3043797.1"/>
    <property type="molecule type" value="Genomic_DNA"/>
</dbReference>
<protein>
    <submittedName>
        <fullName evidence="1">Uncharacterized protein</fullName>
    </submittedName>
</protein>